<evidence type="ECO:0000256" key="3">
    <source>
        <dbReference type="ARBA" id="ARBA00023082"/>
    </source>
</evidence>
<dbReference type="InterPro" id="IPR013325">
    <property type="entry name" value="RNA_pol_sigma_r2"/>
</dbReference>
<feature type="domain" description="RNA polymerase sigma factor 70 region 4 type 2" evidence="7">
    <location>
        <begin position="212"/>
        <end position="263"/>
    </location>
</feature>
<protein>
    <submittedName>
        <fullName evidence="8">RNA polymerase subunit sigma</fullName>
    </submittedName>
</protein>
<dbReference type="EMBL" id="JELY01000752">
    <property type="protein sequence ID" value="KYF58270.1"/>
    <property type="molecule type" value="Genomic_DNA"/>
</dbReference>
<evidence type="ECO:0000259" key="6">
    <source>
        <dbReference type="Pfam" id="PF04542"/>
    </source>
</evidence>
<dbReference type="PANTHER" id="PTHR43133:SF8">
    <property type="entry name" value="RNA POLYMERASE SIGMA FACTOR HI_1459-RELATED"/>
    <property type="match status" value="1"/>
</dbReference>
<name>A0A150PRH1_SORCE</name>
<evidence type="ECO:0000259" key="7">
    <source>
        <dbReference type="Pfam" id="PF08281"/>
    </source>
</evidence>
<dbReference type="Proteomes" id="UP000075420">
    <property type="component" value="Unassembled WGS sequence"/>
</dbReference>
<dbReference type="InterPro" id="IPR013324">
    <property type="entry name" value="RNA_pol_sigma_r3/r4-like"/>
</dbReference>
<keyword evidence="5" id="KW-0804">Transcription</keyword>
<evidence type="ECO:0000313" key="8">
    <source>
        <dbReference type="EMBL" id="KYF58270.1"/>
    </source>
</evidence>
<dbReference type="InterPro" id="IPR013249">
    <property type="entry name" value="RNA_pol_sigma70_r4_t2"/>
</dbReference>
<dbReference type="Gene3D" id="1.10.1740.10">
    <property type="match status" value="1"/>
</dbReference>
<dbReference type="GO" id="GO:0006352">
    <property type="term" value="P:DNA-templated transcription initiation"/>
    <property type="evidence" value="ECO:0007669"/>
    <property type="project" value="InterPro"/>
</dbReference>
<dbReference type="GO" id="GO:0003677">
    <property type="term" value="F:DNA binding"/>
    <property type="evidence" value="ECO:0007669"/>
    <property type="project" value="UniProtKB-KW"/>
</dbReference>
<dbReference type="InterPro" id="IPR039425">
    <property type="entry name" value="RNA_pol_sigma-70-like"/>
</dbReference>
<keyword evidence="2" id="KW-0805">Transcription regulation</keyword>
<gene>
    <name evidence="8" type="ORF">BE08_04160</name>
</gene>
<dbReference type="Pfam" id="PF04542">
    <property type="entry name" value="Sigma70_r2"/>
    <property type="match status" value="1"/>
</dbReference>
<dbReference type="InterPro" id="IPR007627">
    <property type="entry name" value="RNA_pol_sigma70_r2"/>
</dbReference>
<organism evidence="8 9">
    <name type="scientific">Sorangium cellulosum</name>
    <name type="common">Polyangium cellulosum</name>
    <dbReference type="NCBI Taxonomy" id="56"/>
    <lineage>
        <taxon>Bacteria</taxon>
        <taxon>Pseudomonadati</taxon>
        <taxon>Myxococcota</taxon>
        <taxon>Polyangia</taxon>
        <taxon>Polyangiales</taxon>
        <taxon>Polyangiaceae</taxon>
        <taxon>Sorangium</taxon>
    </lineage>
</organism>
<sequence length="337" mass="36444">MIRRPGAPDRFVQPVAIETGALWAHLSRSFFPLAWGAPDVRDDLPGQTAEAVRIALDAVLAGDELLCCPALAVPPSSSMSARRAGRLPPVTEPDDVGEWIRRFQSGDPTAFAEIFRRYRRDVARLVFRMLGPSADAEDVIQEVFIQVHRSLGDFRGQSKFTTWLHRVTVNAVLMARRAARSRPVFAGEPSADHEVDGGMLPDEDAARARRIDAFRRVLERLPEKKRVVYILHELEGIAPTEIAEIVGAPVLTVRTRLFYARREIEEMMRGEPALAQLAAELAEGGAGKADGAGEAATRAPVTMGGGAEAATRAPVTMGGGAAGYAAADRAAVDTEDM</sequence>
<comment type="caution">
    <text evidence="8">The sequence shown here is derived from an EMBL/GenBank/DDBJ whole genome shotgun (WGS) entry which is preliminary data.</text>
</comment>
<keyword evidence="4" id="KW-0238">DNA-binding</keyword>
<dbReference type="SUPFAM" id="SSF88659">
    <property type="entry name" value="Sigma3 and sigma4 domains of RNA polymerase sigma factors"/>
    <property type="match status" value="1"/>
</dbReference>
<feature type="domain" description="RNA polymerase sigma-70 region 2" evidence="6">
    <location>
        <begin position="114"/>
        <end position="180"/>
    </location>
</feature>
<dbReference type="PANTHER" id="PTHR43133">
    <property type="entry name" value="RNA POLYMERASE ECF-TYPE SIGMA FACTO"/>
    <property type="match status" value="1"/>
</dbReference>
<evidence type="ECO:0000313" key="9">
    <source>
        <dbReference type="Proteomes" id="UP000075420"/>
    </source>
</evidence>
<keyword evidence="3" id="KW-0731">Sigma factor</keyword>
<dbReference type="GO" id="GO:0016987">
    <property type="term" value="F:sigma factor activity"/>
    <property type="evidence" value="ECO:0007669"/>
    <property type="project" value="UniProtKB-KW"/>
</dbReference>
<dbReference type="Pfam" id="PF08281">
    <property type="entry name" value="Sigma70_r4_2"/>
    <property type="match status" value="1"/>
</dbReference>
<dbReference type="SUPFAM" id="SSF88946">
    <property type="entry name" value="Sigma2 domain of RNA polymerase sigma factors"/>
    <property type="match status" value="1"/>
</dbReference>
<dbReference type="NCBIfam" id="TIGR02937">
    <property type="entry name" value="sigma70-ECF"/>
    <property type="match status" value="1"/>
</dbReference>
<proteinExistence type="inferred from homology"/>
<dbReference type="Gene3D" id="1.10.10.10">
    <property type="entry name" value="Winged helix-like DNA-binding domain superfamily/Winged helix DNA-binding domain"/>
    <property type="match status" value="1"/>
</dbReference>
<dbReference type="InterPro" id="IPR036388">
    <property type="entry name" value="WH-like_DNA-bd_sf"/>
</dbReference>
<accession>A0A150PRH1</accession>
<dbReference type="InterPro" id="IPR014284">
    <property type="entry name" value="RNA_pol_sigma-70_dom"/>
</dbReference>
<evidence type="ECO:0000256" key="1">
    <source>
        <dbReference type="ARBA" id="ARBA00010641"/>
    </source>
</evidence>
<evidence type="ECO:0000256" key="5">
    <source>
        <dbReference type="ARBA" id="ARBA00023163"/>
    </source>
</evidence>
<dbReference type="CDD" id="cd06171">
    <property type="entry name" value="Sigma70_r4"/>
    <property type="match status" value="1"/>
</dbReference>
<evidence type="ECO:0000256" key="2">
    <source>
        <dbReference type="ARBA" id="ARBA00023015"/>
    </source>
</evidence>
<evidence type="ECO:0000256" key="4">
    <source>
        <dbReference type="ARBA" id="ARBA00023125"/>
    </source>
</evidence>
<comment type="similarity">
    <text evidence="1">Belongs to the sigma-70 factor family. ECF subfamily.</text>
</comment>
<reference evidence="8 9" key="1">
    <citation type="submission" date="2014-02" db="EMBL/GenBank/DDBJ databases">
        <title>The small core and large imbalanced accessory genome model reveals a collaborative survival strategy of Sorangium cellulosum strains in nature.</title>
        <authorList>
            <person name="Han K."/>
            <person name="Peng R."/>
            <person name="Blom J."/>
            <person name="Li Y.-Z."/>
        </authorList>
    </citation>
    <scope>NUCLEOTIDE SEQUENCE [LARGE SCALE GENOMIC DNA]</scope>
    <source>
        <strain evidence="8 9">So0157-25</strain>
    </source>
</reference>
<dbReference type="AlphaFoldDB" id="A0A150PRH1"/>